<keyword evidence="1" id="KW-1133">Transmembrane helix</keyword>
<evidence type="ECO:0000313" key="3">
    <source>
        <dbReference type="Proteomes" id="UP000285146"/>
    </source>
</evidence>
<dbReference type="InParanoid" id="A0A423W2E7"/>
<evidence type="ECO:0000313" key="2">
    <source>
        <dbReference type="EMBL" id="ROV97498.1"/>
    </source>
</evidence>
<dbReference type="AlphaFoldDB" id="A0A423W2E7"/>
<dbReference type="Proteomes" id="UP000285146">
    <property type="component" value="Unassembled WGS sequence"/>
</dbReference>
<dbReference type="STRING" id="1230097.A0A423W2E7"/>
<name>A0A423W2E7_9PEZI</name>
<evidence type="ECO:0000256" key="1">
    <source>
        <dbReference type="SAM" id="Phobius"/>
    </source>
</evidence>
<protein>
    <submittedName>
        <fullName evidence="2">Uncharacterized protein</fullName>
    </submittedName>
</protein>
<feature type="transmembrane region" description="Helical" evidence="1">
    <location>
        <begin position="76"/>
        <end position="99"/>
    </location>
</feature>
<proteinExistence type="predicted"/>
<gene>
    <name evidence="2" type="ORF">VPNG_08697</name>
</gene>
<keyword evidence="3" id="KW-1185">Reference proteome</keyword>
<feature type="transmembrane region" description="Helical" evidence="1">
    <location>
        <begin position="192"/>
        <end position="209"/>
    </location>
</feature>
<organism evidence="2 3">
    <name type="scientific">Cytospora leucostoma</name>
    <dbReference type="NCBI Taxonomy" id="1230097"/>
    <lineage>
        <taxon>Eukaryota</taxon>
        <taxon>Fungi</taxon>
        <taxon>Dikarya</taxon>
        <taxon>Ascomycota</taxon>
        <taxon>Pezizomycotina</taxon>
        <taxon>Sordariomycetes</taxon>
        <taxon>Sordariomycetidae</taxon>
        <taxon>Diaporthales</taxon>
        <taxon>Cytosporaceae</taxon>
        <taxon>Cytospora</taxon>
    </lineage>
</organism>
<keyword evidence="1" id="KW-0812">Transmembrane</keyword>
<dbReference type="OrthoDB" id="16820at2759"/>
<feature type="transmembrane region" description="Helical" evidence="1">
    <location>
        <begin position="162"/>
        <end position="180"/>
    </location>
</feature>
<feature type="transmembrane region" description="Helical" evidence="1">
    <location>
        <begin position="221"/>
        <end position="248"/>
    </location>
</feature>
<dbReference type="EMBL" id="LKEB01000064">
    <property type="protein sequence ID" value="ROV97498.1"/>
    <property type="molecule type" value="Genomic_DNA"/>
</dbReference>
<comment type="caution">
    <text evidence="2">The sequence shown here is derived from an EMBL/GenBank/DDBJ whole genome shotgun (WGS) entry which is preliminary data.</text>
</comment>
<sequence>MQISGIEKIAPIYYLLAIATGDTTTADRRVAPETAVAVLPATLLAYVLPGALMAALPLTATEVSRSIFTPQILVSYAFFLAPITVPLLTTAISKAVSWFTRRRGRHGSRTQAAGFRTKAVVDKSCDGEGRQYFPEIPRLRTAYAVAFAIQAAQHIYTVTRTYLLSCTGQLSLVAVLRNLLTKPTVPGQEYASIALYAGATLGFGLYTVWDIRRRGYTTDRVASKAALGVVAGQVLVGPGAAYAGLWWWGEGVLARCV</sequence>
<feature type="transmembrane region" description="Helical" evidence="1">
    <location>
        <begin position="35"/>
        <end position="56"/>
    </location>
</feature>
<reference evidence="2 3" key="1">
    <citation type="submission" date="2015-09" db="EMBL/GenBank/DDBJ databases">
        <title>Host preference determinants of Valsa canker pathogens revealed by comparative genomics.</title>
        <authorList>
            <person name="Yin Z."/>
            <person name="Huang L."/>
        </authorList>
    </citation>
    <scope>NUCLEOTIDE SEQUENCE [LARGE SCALE GENOMIC DNA]</scope>
    <source>
        <strain evidence="2 3">SXYLt</strain>
    </source>
</reference>
<keyword evidence="1" id="KW-0472">Membrane</keyword>
<accession>A0A423W2E7</accession>